<organism evidence="2 3">
    <name type="scientific">Massariosphaeria phaeospora</name>
    <dbReference type="NCBI Taxonomy" id="100035"/>
    <lineage>
        <taxon>Eukaryota</taxon>
        <taxon>Fungi</taxon>
        <taxon>Dikarya</taxon>
        <taxon>Ascomycota</taxon>
        <taxon>Pezizomycotina</taxon>
        <taxon>Dothideomycetes</taxon>
        <taxon>Pleosporomycetidae</taxon>
        <taxon>Pleosporales</taxon>
        <taxon>Pleosporales incertae sedis</taxon>
        <taxon>Massariosphaeria</taxon>
    </lineage>
</organism>
<comment type="caution">
    <text evidence="2">The sequence shown here is derived from an EMBL/GenBank/DDBJ whole genome shotgun (WGS) entry which is preliminary data.</text>
</comment>
<sequence length="180" mass="19088">MVALTTLPSNLGSLRSTLATPGIHASAQPPIYVKHSAPRNHRNQTSSGPLAPTVHPSRPARSCAKTSRLPVGACAASGTLQAARRHVTRSHAITCFRSGHSAPSTALPHPSSDPAGLSMAACMTPRLVTYMPPVGGHFSSCLQRRSGVIRRSEISKGRGDRVSELTTTRQCGRVRLCRCH</sequence>
<feature type="region of interest" description="Disordered" evidence="1">
    <location>
        <begin position="37"/>
        <end position="61"/>
    </location>
</feature>
<name>A0A7C8MNJ9_9PLEO</name>
<protein>
    <submittedName>
        <fullName evidence="2">Uncharacterized protein</fullName>
    </submittedName>
</protein>
<dbReference type="Proteomes" id="UP000481861">
    <property type="component" value="Unassembled WGS sequence"/>
</dbReference>
<dbReference type="AlphaFoldDB" id="A0A7C8MNJ9"/>
<evidence type="ECO:0000313" key="3">
    <source>
        <dbReference type="Proteomes" id="UP000481861"/>
    </source>
</evidence>
<evidence type="ECO:0000313" key="2">
    <source>
        <dbReference type="EMBL" id="KAF2873584.1"/>
    </source>
</evidence>
<keyword evidence="3" id="KW-1185">Reference proteome</keyword>
<reference evidence="2 3" key="1">
    <citation type="submission" date="2020-01" db="EMBL/GenBank/DDBJ databases">
        <authorList>
            <consortium name="DOE Joint Genome Institute"/>
            <person name="Haridas S."/>
            <person name="Albert R."/>
            <person name="Binder M."/>
            <person name="Bloem J."/>
            <person name="Labutti K."/>
            <person name="Salamov A."/>
            <person name="Andreopoulos B."/>
            <person name="Baker S.E."/>
            <person name="Barry K."/>
            <person name="Bills G."/>
            <person name="Bluhm B.H."/>
            <person name="Cannon C."/>
            <person name="Castanera R."/>
            <person name="Culley D.E."/>
            <person name="Daum C."/>
            <person name="Ezra D."/>
            <person name="Gonzalez J.B."/>
            <person name="Henrissat B."/>
            <person name="Kuo A."/>
            <person name="Liang C."/>
            <person name="Lipzen A."/>
            <person name="Lutzoni F."/>
            <person name="Magnuson J."/>
            <person name="Mondo S."/>
            <person name="Nolan M."/>
            <person name="Ohm R."/>
            <person name="Pangilinan J."/>
            <person name="Park H.-J.H."/>
            <person name="Ramirez L."/>
            <person name="Alfaro M."/>
            <person name="Sun H."/>
            <person name="Tritt A."/>
            <person name="Yoshinaga Y."/>
            <person name="Zwiers L.-H.L."/>
            <person name="Turgeon B.G."/>
            <person name="Goodwin S.B."/>
            <person name="Spatafora J.W."/>
            <person name="Crous P.W."/>
            <person name="Grigoriev I.V."/>
        </authorList>
    </citation>
    <scope>NUCLEOTIDE SEQUENCE [LARGE SCALE GENOMIC DNA]</scope>
    <source>
        <strain evidence="2 3">CBS 611.86</strain>
    </source>
</reference>
<evidence type="ECO:0000256" key="1">
    <source>
        <dbReference type="SAM" id="MobiDB-lite"/>
    </source>
</evidence>
<gene>
    <name evidence="2" type="ORF">BDV95DRAFT_347433</name>
</gene>
<proteinExistence type="predicted"/>
<accession>A0A7C8MNJ9</accession>
<dbReference type="EMBL" id="JAADJZ010000007">
    <property type="protein sequence ID" value="KAF2873584.1"/>
    <property type="molecule type" value="Genomic_DNA"/>
</dbReference>